<dbReference type="Pfam" id="PF07510">
    <property type="entry name" value="GmrSD_C"/>
    <property type="match status" value="1"/>
</dbReference>
<keyword evidence="4" id="KW-0540">Nuclease</keyword>
<evidence type="ECO:0000313" key="4">
    <source>
        <dbReference type="EMBL" id="KAA1419178.1"/>
    </source>
</evidence>
<proteinExistence type="predicted"/>
<feature type="signal peptide" evidence="2">
    <location>
        <begin position="1"/>
        <end position="21"/>
    </location>
</feature>
<comment type="caution">
    <text evidence="4">The sequence shown here is derived from an EMBL/GenBank/DDBJ whole genome shotgun (WGS) entry which is preliminary data.</text>
</comment>
<name>A0A5B1LG77_9ACTN</name>
<dbReference type="GO" id="GO:0004519">
    <property type="term" value="F:endonuclease activity"/>
    <property type="evidence" value="ECO:0007669"/>
    <property type="project" value="UniProtKB-KW"/>
</dbReference>
<dbReference type="PANTHER" id="PTHR24094">
    <property type="entry name" value="SECRETED PROTEIN"/>
    <property type="match status" value="1"/>
</dbReference>
<dbReference type="InterPro" id="IPR044925">
    <property type="entry name" value="His-Me_finger_sf"/>
</dbReference>
<evidence type="ECO:0000256" key="2">
    <source>
        <dbReference type="SAM" id="SignalP"/>
    </source>
</evidence>
<keyword evidence="4" id="KW-0255">Endonuclease</keyword>
<dbReference type="SUPFAM" id="SSF54060">
    <property type="entry name" value="His-Me finger endonucleases"/>
    <property type="match status" value="1"/>
</dbReference>
<reference evidence="4 5" key="1">
    <citation type="submission" date="2019-09" db="EMBL/GenBank/DDBJ databases">
        <title>Nocardioides panacisoli sp. nov., isolated from the soil of a ginseng field.</title>
        <authorList>
            <person name="Cho C."/>
        </authorList>
    </citation>
    <scope>NUCLEOTIDE SEQUENCE [LARGE SCALE GENOMIC DNA]</scope>
    <source>
        <strain evidence="4 5">BN130099</strain>
    </source>
</reference>
<evidence type="ECO:0000313" key="5">
    <source>
        <dbReference type="Proteomes" id="UP000325003"/>
    </source>
</evidence>
<dbReference type="PANTHER" id="PTHR24094:SF15">
    <property type="entry name" value="AMP-DEPENDENT SYNTHETASE_LIGASE DOMAIN-CONTAINING PROTEIN-RELATED"/>
    <property type="match status" value="1"/>
</dbReference>
<protein>
    <submittedName>
        <fullName evidence="4">HNH endonuclease</fullName>
    </submittedName>
</protein>
<sequence length="235" mass="25931">MIRFVRLPLLIVVATVFSASACSINTLSVEGQTKEPDPSPTASPAPPPAKPAKLLSKLRVTERRQPDDYDRDAFGSPWSDTDGNGCNQRDDVLLRDAVPGSTTVAQQDGCDHDVLAGTWIDPYTGKTLTFDDLKNLSQAQAIQIDHVVPLAEAWASGADTWSDDERRKYANDLSELLAVDGPTNASKGDGDPAAWRPRKDYQCAYARRWIRTKYRYDLTVDPSEVNALREMLGYC</sequence>
<keyword evidence="2" id="KW-0732">Signal</keyword>
<feature type="chain" id="PRO_5023025687" evidence="2">
    <location>
        <begin position="22"/>
        <end position="235"/>
    </location>
</feature>
<feature type="compositionally biased region" description="Polar residues" evidence="1">
    <location>
        <begin position="78"/>
        <end position="87"/>
    </location>
</feature>
<organism evidence="4 5">
    <name type="scientific">Nocardioides humilatus</name>
    <dbReference type="NCBI Taxonomy" id="2607660"/>
    <lineage>
        <taxon>Bacteria</taxon>
        <taxon>Bacillati</taxon>
        <taxon>Actinomycetota</taxon>
        <taxon>Actinomycetes</taxon>
        <taxon>Propionibacteriales</taxon>
        <taxon>Nocardioidaceae</taxon>
        <taxon>Nocardioides</taxon>
    </lineage>
</organism>
<feature type="region of interest" description="Disordered" evidence="1">
    <location>
        <begin position="30"/>
        <end position="87"/>
    </location>
</feature>
<gene>
    <name evidence="4" type="ORF">F0U44_12055</name>
</gene>
<dbReference type="InterPro" id="IPR011089">
    <property type="entry name" value="GmrSD_C"/>
</dbReference>
<keyword evidence="4" id="KW-0378">Hydrolase</keyword>
<evidence type="ECO:0000256" key="1">
    <source>
        <dbReference type="SAM" id="MobiDB-lite"/>
    </source>
</evidence>
<feature type="compositionally biased region" description="Basic and acidic residues" evidence="1">
    <location>
        <begin position="59"/>
        <end position="73"/>
    </location>
</feature>
<accession>A0A5B1LG77</accession>
<dbReference type="Proteomes" id="UP000325003">
    <property type="component" value="Unassembled WGS sequence"/>
</dbReference>
<dbReference type="EMBL" id="VUJV01000003">
    <property type="protein sequence ID" value="KAA1419178.1"/>
    <property type="molecule type" value="Genomic_DNA"/>
</dbReference>
<feature type="compositionally biased region" description="Pro residues" evidence="1">
    <location>
        <begin position="38"/>
        <end position="50"/>
    </location>
</feature>
<dbReference type="PROSITE" id="PS51257">
    <property type="entry name" value="PROKAR_LIPOPROTEIN"/>
    <property type="match status" value="1"/>
</dbReference>
<reference evidence="4 5" key="2">
    <citation type="submission" date="2019-09" db="EMBL/GenBank/DDBJ databases">
        <authorList>
            <person name="Jin C."/>
        </authorList>
    </citation>
    <scope>NUCLEOTIDE SEQUENCE [LARGE SCALE GENOMIC DNA]</scope>
    <source>
        <strain evidence="4 5">BN130099</strain>
    </source>
</reference>
<keyword evidence="5" id="KW-1185">Reference proteome</keyword>
<feature type="domain" description="GmrSD restriction endonucleases C-terminal" evidence="3">
    <location>
        <begin position="110"/>
        <end position="230"/>
    </location>
</feature>
<dbReference type="AlphaFoldDB" id="A0A5B1LG77"/>
<evidence type="ECO:0000259" key="3">
    <source>
        <dbReference type="Pfam" id="PF07510"/>
    </source>
</evidence>